<dbReference type="PANTHER" id="PTHR12526">
    <property type="entry name" value="GLYCOSYLTRANSFERASE"/>
    <property type="match status" value="1"/>
</dbReference>
<dbReference type="CDD" id="cd03801">
    <property type="entry name" value="GT4_PimA-like"/>
    <property type="match status" value="1"/>
</dbReference>
<protein>
    <submittedName>
        <fullName evidence="3">Glycosyltransferase</fullName>
    </submittedName>
</protein>
<proteinExistence type="predicted"/>
<feature type="transmembrane region" description="Helical" evidence="1">
    <location>
        <begin position="106"/>
        <end position="128"/>
    </location>
</feature>
<dbReference type="EMBL" id="DTBH01000134">
    <property type="protein sequence ID" value="HGQ77503.1"/>
    <property type="molecule type" value="Genomic_DNA"/>
</dbReference>
<comment type="caution">
    <text evidence="3">The sequence shown here is derived from an EMBL/GenBank/DDBJ whole genome shotgun (WGS) entry which is preliminary data.</text>
</comment>
<keyword evidence="3" id="KW-0808">Transferase</keyword>
<evidence type="ECO:0000259" key="2">
    <source>
        <dbReference type="Pfam" id="PF00534"/>
    </source>
</evidence>
<name>A0A7V4FGC8_FERPE</name>
<dbReference type="PANTHER" id="PTHR12526:SF638">
    <property type="entry name" value="SPORE COAT PROTEIN SA"/>
    <property type="match status" value="1"/>
</dbReference>
<dbReference type="SUPFAM" id="SSF53756">
    <property type="entry name" value="UDP-Glycosyltransferase/glycogen phosphorylase"/>
    <property type="match status" value="1"/>
</dbReference>
<feature type="domain" description="Glycosyl transferase family 1" evidence="2">
    <location>
        <begin position="217"/>
        <end position="378"/>
    </location>
</feature>
<gene>
    <name evidence="3" type="ORF">ENU12_06335</name>
</gene>
<keyword evidence="1" id="KW-0812">Transmembrane</keyword>
<dbReference type="Gene3D" id="3.40.50.2000">
    <property type="entry name" value="Glycogen Phosphorylase B"/>
    <property type="match status" value="2"/>
</dbReference>
<sequence length="405" mass="46894">MELLLITKLWSGIKPFFLEGDERFHGLPSFSLPFFKILEDADFEKVHVLLFVQLNSKQKKIELKLPERYRERLVVYPIYYRRYRDLVFKLPFAVAKAGSIVRKRKISVVIGHGMVSTVAGLVSLFFGVKNIRRIYGIGTELSRKSRLKLMFFHPLEYLAFTLPCEALIVTNDGSRGDELFRKLNGRRKKIRNFIFELNGVFKDIESRIVKPQNVGELPERYIAYIGRFEKFKGQLRMVDALSILHRRAQKIPVVMVGQIFDPAYYRILMTKIDELGLSEYVKIIPGLSWSETMYVLANSTLACAFYDLNLSNVFLEGLSLGVPMISINSGNSLEMIPDNVFVKLPESALENPEIIADAIQRLWEDEQQRGRLSQAAKHFARYNLKDWEERVNFEITLIKKLHSSE</sequence>
<organism evidence="3">
    <name type="scientific">Fervidobacterium pennivorans</name>
    <dbReference type="NCBI Taxonomy" id="93466"/>
    <lineage>
        <taxon>Bacteria</taxon>
        <taxon>Thermotogati</taxon>
        <taxon>Thermotogota</taxon>
        <taxon>Thermotogae</taxon>
        <taxon>Thermotogales</taxon>
        <taxon>Fervidobacteriaceae</taxon>
        <taxon>Fervidobacterium</taxon>
    </lineage>
</organism>
<dbReference type="AlphaFoldDB" id="A0A7V4FGC8"/>
<dbReference type="Pfam" id="PF00534">
    <property type="entry name" value="Glycos_transf_1"/>
    <property type="match status" value="1"/>
</dbReference>
<dbReference type="GO" id="GO:0016757">
    <property type="term" value="F:glycosyltransferase activity"/>
    <property type="evidence" value="ECO:0007669"/>
    <property type="project" value="InterPro"/>
</dbReference>
<keyword evidence="1" id="KW-0472">Membrane</keyword>
<dbReference type="InterPro" id="IPR001296">
    <property type="entry name" value="Glyco_trans_1"/>
</dbReference>
<evidence type="ECO:0000313" key="3">
    <source>
        <dbReference type="EMBL" id="HGQ77503.1"/>
    </source>
</evidence>
<accession>A0A7V4FGC8</accession>
<evidence type="ECO:0000256" key="1">
    <source>
        <dbReference type="SAM" id="Phobius"/>
    </source>
</evidence>
<reference evidence="3" key="1">
    <citation type="journal article" date="2020" name="mSystems">
        <title>Genome- and Community-Level Interaction Insights into Carbon Utilization and Element Cycling Functions of Hydrothermarchaeota in Hydrothermal Sediment.</title>
        <authorList>
            <person name="Zhou Z."/>
            <person name="Liu Y."/>
            <person name="Xu W."/>
            <person name="Pan J."/>
            <person name="Luo Z.H."/>
            <person name="Li M."/>
        </authorList>
    </citation>
    <scope>NUCLEOTIDE SEQUENCE [LARGE SCALE GENOMIC DNA]</scope>
    <source>
        <strain evidence="3">SpSt-640</strain>
    </source>
</reference>
<keyword evidence="1" id="KW-1133">Transmembrane helix</keyword>